<organism evidence="3">
    <name type="scientific">Methanofollis liminatans</name>
    <dbReference type="NCBI Taxonomy" id="2201"/>
    <lineage>
        <taxon>Archaea</taxon>
        <taxon>Methanobacteriati</taxon>
        <taxon>Methanobacteriota</taxon>
        <taxon>Stenosarchaea group</taxon>
        <taxon>Methanomicrobia</taxon>
        <taxon>Methanomicrobiales</taxon>
        <taxon>Methanomicrobiaceae</taxon>
        <taxon>Methanofollis</taxon>
    </lineage>
</organism>
<keyword evidence="1" id="KW-0472">Membrane</keyword>
<sequence>MCLLSDNRQPDNPFISTGTLEIFAGSDRARILPYGGRICRRFHYPFISSGTLPPADRLHFWIRANGIIPRCALFTTMQKRQVNAIVDLALLVAFVIVALSSLVLFFVLPSGGLGWRGGTGTAALNVFLGVARSDWVDFHEITGMAFIALMAVHTLLHIPYFRNIGRCLFPGKSDRCESE</sequence>
<feature type="transmembrane region" description="Helical" evidence="1">
    <location>
        <begin position="141"/>
        <end position="161"/>
    </location>
</feature>
<evidence type="ECO:0000259" key="2">
    <source>
        <dbReference type="Pfam" id="PF14358"/>
    </source>
</evidence>
<feature type="domain" description="Flavinylation-associated cytochrome" evidence="2">
    <location>
        <begin position="85"/>
        <end position="157"/>
    </location>
</feature>
<evidence type="ECO:0000313" key="3">
    <source>
        <dbReference type="EMBL" id="HDS63830.1"/>
    </source>
</evidence>
<comment type="caution">
    <text evidence="3">The sequence shown here is derived from an EMBL/GenBank/DDBJ whole genome shotgun (WGS) entry which is preliminary data.</text>
</comment>
<dbReference type="EMBL" id="DSBY01000278">
    <property type="protein sequence ID" value="HDS63830.1"/>
    <property type="molecule type" value="Genomic_DNA"/>
</dbReference>
<keyword evidence="1" id="KW-0812">Transmembrane</keyword>
<dbReference type="InterPro" id="IPR025517">
    <property type="entry name" value="DUF4405"/>
</dbReference>
<proteinExistence type="predicted"/>
<reference evidence="3" key="1">
    <citation type="journal article" date="2020" name="mSystems">
        <title>Genome- and Community-Level Interaction Insights into Carbon Utilization and Element Cycling Functions of Hydrothermarchaeota in Hydrothermal Sediment.</title>
        <authorList>
            <person name="Zhou Z."/>
            <person name="Liu Y."/>
            <person name="Xu W."/>
            <person name="Pan J."/>
            <person name="Luo Z.H."/>
            <person name="Li M."/>
        </authorList>
    </citation>
    <scope>NUCLEOTIDE SEQUENCE</scope>
    <source>
        <strain evidence="3">SpSt-1183</strain>
    </source>
</reference>
<dbReference type="Pfam" id="PF14358">
    <property type="entry name" value="DUF4405"/>
    <property type="match status" value="1"/>
</dbReference>
<name>A0A831PSX4_9EURY</name>
<keyword evidence="1" id="KW-1133">Transmembrane helix</keyword>
<accession>A0A831PSX4</accession>
<dbReference type="Proteomes" id="UP000885648">
    <property type="component" value="Unassembled WGS sequence"/>
</dbReference>
<evidence type="ECO:0000256" key="1">
    <source>
        <dbReference type="SAM" id="Phobius"/>
    </source>
</evidence>
<gene>
    <name evidence="3" type="ORF">ENN52_06890</name>
</gene>
<dbReference type="AlphaFoldDB" id="A0A831PSX4"/>
<protein>
    <submittedName>
        <fullName evidence="3">DUF4405 domain-containing protein</fullName>
    </submittedName>
</protein>
<feature type="transmembrane region" description="Helical" evidence="1">
    <location>
        <begin position="84"/>
        <end position="108"/>
    </location>
</feature>